<name>A0A5C5ZC11_9BACT</name>
<organism evidence="7 8">
    <name type="scientific">Novipirellula herctigrandis</name>
    <dbReference type="NCBI Taxonomy" id="2527986"/>
    <lineage>
        <taxon>Bacteria</taxon>
        <taxon>Pseudomonadati</taxon>
        <taxon>Planctomycetota</taxon>
        <taxon>Planctomycetia</taxon>
        <taxon>Pirellulales</taxon>
        <taxon>Pirellulaceae</taxon>
        <taxon>Novipirellula</taxon>
    </lineage>
</organism>
<evidence type="ECO:0000313" key="8">
    <source>
        <dbReference type="Proteomes" id="UP000315010"/>
    </source>
</evidence>
<dbReference type="AlphaFoldDB" id="A0A5C5ZC11"/>
<protein>
    <submittedName>
        <fullName evidence="7">Arylsulfatase</fullName>
        <ecNumber evidence="7">3.1.6.1</ecNumber>
    </submittedName>
</protein>
<dbReference type="SUPFAM" id="SSF53649">
    <property type="entry name" value="Alkaline phosphatase-like"/>
    <property type="match status" value="1"/>
</dbReference>
<keyword evidence="3 7" id="KW-0378">Hydrolase</keyword>
<evidence type="ECO:0000256" key="4">
    <source>
        <dbReference type="ARBA" id="ARBA00022837"/>
    </source>
</evidence>
<dbReference type="Pfam" id="PF00884">
    <property type="entry name" value="Sulfatase"/>
    <property type="match status" value="1"/>
</dbReference>
<keyword evidence="5" id="KW-0472">Membrane</keyword>
<gene>
    <name evidence="7" type="primary">atsA_134</name>
    <name evidence="7" type="ORF">CA13_61560</name>
</gene>
<dbReference type="PANTHER" id="PTHR42693">
    <property type="entry name" value="ARYLSULFATASE FAMILY MEMBER"/>
    <property type="match status" value="1"/>
</dbReference>
<keyword evidence="4" id="KW-0106">Calcium</keyword>
<accession>A0A5C5ZC11</accession>
<dbReference type="InterPro" id="IPR024607">
    <property type="entry name" value="Sulfatase_CS"/>
</dbReference>
<dbReference type="Gene3D" id="3.40.720.10">
    <property type="entry name" value="Alkaline Phosphatase, subunit A"/>
    <property type="match status" value="1"/>
</dbReference>
<evidence type="ECO:0000256" key="1">
    <source>
        <dbReference type="ARBA" id="ARBA00008779"/>
    </source>
</evidence>
<feature type="transmembrane region" description="Helical" evidence="5">
    <location>
        <begin position="61"/>
        <end position="80"/>
    </location>
</feature>
<dbReference type="InterPro" id="IPR000917">
    <property type="entry name" value="Sulfatase_N"/>
</dbReference>
<dbReference type="PROSITE" id="PS00523">
    <property type="entry name" value="SULFATASE_1"/>
    <property type="match status" value="1"/>
</dbReference>
<dbReference type="Proteomes" id="UP000315010">
    <property type="component" value="Unassembled WGS sequence"/>
</dbReference>
<evidence type="ECO:0000256" key="5">
    <source>
        <dbReference type="SAM" id="Phobius"/>
    </source>
</evidence>
<dbReference type="CDD" id="cd16143">
    <property type="entry name" value="ARS_like"/>
    <property type="match status" value="1"/>
</dbReference>
<dbReference type="PANTHER" id="PTHR42693:SF53">
    <property type="entry name" value="ENDO-4-O-SULFATASE"/>
    <property type="match status" value="1"/>
</dbReference>
<dbReference type="EMBL" id="SJPJ01000001">
    <property type="protein sequence ID" value="TWT84676.1"/>
    <property type="molecule type" value="Genomic_DNA"/>
</dbReference>
<evidence type="ECO:0000313" key="7">
    <source>
        <dbReference type="EMBL" id="TWT84676.1"/>
    </source>
</evidence>
<dbReference type="InterPro" id="IPR050738">
    <property type="entry name" value="Sulfatase"/>
</dbReference>
<comment type="similarity">
    <text evidence="1">Belongs to the sulfatase family.</text>
</comment>
<feature type="domain" description="Sulfatase N-terminal" evidence="6">
    <location>
        <begin position="88"/>
        <end position="436"/>
    </location>
</feature>
<dbReference type="GO" id="GO:0004065">
    <property type="term" value="F:arylsulfatase activity"/>
    <property type="evidence" value="ECO:0007669"/>
    <property type="project" value="UniProtKB-EC"/>
</dbReference>
<sequence length="540" mass="59120">MQPDDDVQGCHQPIVAYIISNSTSATLWDKLYVGLGEFRHRPSCMYRSRQTTIAIMSNKQIVISLAAICIATTLCFVPAANANSTPKPNIVVIYADDLGYGDVSCYGATKIQTPNIDRLASDGMRFTDAHSPASLCSPSRYGLLTGRSPWRLHRKGNGYRLSPGQTTLASFLKGVGYTSAAIGKWHLGYSKDWNRLPIEGPLEVGFDYHFGVPSNHNDSTRAFIENHDLVGRKFGEEFRIEKGQDFPTGLAQPRIEDQVDSTLTKKAVEFIRKNADGPFFLYFTPCAPHTHVTPAVEFRGTSEAGLFGDHVQELDSHVGTILKTLDELNLTDNTLVVFASDNGSTPKDFKGTQGVNLNLANDSGEIRKKYKTAKEDAKKMGHVTNGPWRDGKGYAYEGGHRIPFIVRWPGRVAPGSSSDCTVSMTDLFATSAEILDSELPAKAADDSLSLLPVLLGKEICVADRENVFILGNGKDSAIAVCTGRWKLIVRYGIDSDVGHELYDLSKDPGELNNLSEENPEVVQQMAAALKKAETDGQTRH</sequence>
<dbReference type="EC" id="3.1.6.1" evidence="7"/>
<dbReference type="InterPro" id="IPR017850">
    <property type="entry name" value="Alkaline_phosphatase_core_sf"/>
</dbReference>
<evidence type="ECO:0000256" key="2">
    <source>
        <dbReference type="ARBA" id="ARBA00022723"/>
    </source>
</evidence>
<evidence type="ECO:0000259" key="6">
    <source>
        <dbReference type="Pfam" id="PF00884"/>
    </source>
</evidence>
<keyword evidence="2" id="KW-0479">Metal-binding</keyword>
<dbReference type="Gene3D" id="3.30.1120.10">
    <property type="match status" value="1"/>
</dbReference>
<evidence type="ECO:0000256" key="3">
    <source>
        <dbReference type="ARBA" id="ARBA00022801"/>
    </source>
</evidence>
<comment type="caution">
    <text evidence="7">The sequence shown here is derived from an EMBL/GenBank/DDBJ whole genome shotgun (WGS) entry which is preliminary data.</text>
</comment>
<dbReference type="GO" id="GO:0046872">
    <property type="term" value="F:metal ion binding"/>
    <property type="evidence" value="ECO:0007669"/>
    <property type="project" value="UniProtKB-KW"/>
</dbReference>
<proteinExistence type="inferred from homology"/>
<keyword evidence="8" id="KW-1185">Reference proteome</keyword>
<keyword evidence="5" id="KW-1133">Transmembrane helix</keyword>
<keyword evidence="5" id="KW-0812">Transmembrane</keyword>
<dbReference type="PROSITE" id="PS00149">
    <property type="entry name" value="SULFATASE_2"/>
    <property type="match status" value="1"/>
</dbReference>
<reference evidence="7 8" key="1">
    <citation type="submission" date="2019-02" db="EMBL/GenBank/DDBJ databases">
        <title>Deep-cultivation of Planctomycetes and their phenomic and genomic characterization uncovers novel biology.</title>
        <authorList>
            <person name="Wiegand S."/>
            <person name="Jogler M."/>
            <person name="Boedeker C."/>
            <person name="Pinto D."/>
            <person name="Vollmers J."/>
            <person name="Rivas-Marin E."/>
            <person name="Kohn T."/>
            <person name="Peeters S.H."/>
            <person name="Heuer A."/>
            <person name="Rast P."/>
            <person name="Oberbeckmann S."/>
            <person name="Bunk B."/>
            <person name="Jeske O."/>
            <person name="Meyerdierks A."/>
            <person name="Storesund J.E."/>
            <person name="Kallscheuer N."/>
            <person name="Luecker S."/>
            <person name="Lage O.M."/>
            <person name="Pohl T."/>
            <person name="Merkel B.J."/>
            <person name="Hornburger P."/>
            <person name="Mueller R.-W."/>
            <person name="Bruemmer F."/>
            <person name="Labrenz M."/>
            <person name="Spormann A.M."/>
            <person name="Op Den Camp H."/>
            <person name="Overmann J."/>
            <person name="Amann R."/>
            <person name="Jetten M.S.M."/>
            <person name="Mascher T."/>
            <person name="Medema M.H."/>
            <person name="Devos D.P."/>
            <person name="Kaster A.-K."/>
            <person name="Ovreas L."/>
            <person name="Rohde M."/>
            <person name="Galperin M.Y."/>
            <person name="Jogler C."/>
        </authorList>
    </citation>
    <scope>NUCLEOTIDE SEQUENCE [LARGE SCALE GENOMIC DNA]</scope>
    <source>
        <strain evidence="7 8">CA13</strain>
    </source>
</reference>